<keyword evidence="4" id="KW-1185">Reference proteome</keyword>
<gene>
    <name evidence="3" type="ORF">LJ757_14770</name>
</gene>
<proteinExistence type="inferred from homology"/>
<comment type="similarity">
    <text evidence="1">Belongs to the AHA1 family.</text>
</comment>
<evidence type="ECO:0000256" key="1">
    <source>
        <dbReference type="ARBA" id="ARBA00006817"/>
    </source>
</evidence>
<sequence length="155" mass="17140">MPLSQYSMADDVLTVSWAFPVPQQDVWNAFRQPTLLSQWLGRATECDLRPGGRVLIDHGDGFGPKSLVLTANEPELLAMTWNFPDEPESQLEFSLDPTEQGSTLELRHLKLGNLTGAYLPGWLTHLTFLEAAVSGTPLPAAQFWPLHSTLQALCP</sequence>
<evidence type="ECO:0000313" key="4">
    <source>
        <dbReference type="Proteomes" id="UP001139158"/>
    </source>
</evidence>
<evidence type="ECO:0000313" key="3">
    <source>
        <dbReference type="EMBL" id="MCC3299051.1"/>
    </source>
</evidence>
<feature type="domain" description="Activator of Hsp90 ATPase homologue 1/2-like C-terminal" evidence="2">
    <location>
        <begin position="21"/>
        <end position="112"/>
    </location>
</feature>
<dbReference type="RefSeq" id="WP_227897000.1">
    <property type="nucleotide sequence ID" value="NZ_CP099466.1"/>
</dbReference>
<dbReference type="Gene3D" id="3.30.530.20">
    <property type="match status" value="1"/>
</dbReference>
<dbReference type="AlphaFoldDB" id="A0A9X1SDU6"/>
<accession>A0A9X1SDU6</accession>
<dbReference type="EMBL" id="JAJFZV010000016">
    <property type="protein sequence ID" value="MCC3299051.1"/>
    <property type="molecule type" value="Genomic_DNA"/>
</dbReference>
<dbReference type="InterPro" id="IPR013538">
    <property type="entry name" value="ASHA1/2-like_C"/>
</dbReference>
<reference evidence="3" key="1">
    <citation type="submission" date="2021-10" db="EMBL/GenBank/DDBJ databases">
        <title>Novel species in genus Arthrobacter.</title>
        <authorList>
            <person name="Liu Y."/>
        </authorList>
    </citation>
    <scope>NUCLEOTIDE SEQUENCE</scope>
    <source>
        <strain evidence="3">Zg-Y453</strain>
    </source>
</reference>
<comment type="caution">
    <text evidence="3">The sequence shown here is derived from an EMBL/GenBank/DDBJ whole genome shotgun (WGS) entry which is preliminary data.</text>
</comment>
<dbReference type="SUPFAM" id="SSF55961">
    <property type="entry name" value="Bet v1-like"/>
    <property type="match status" value="1"/>
</dbReference>
<protein>
    <submittedName>
        <fullName evidence="3">SRPBCC domain-containing protein</fullName>
    </submittedName>
</protein>
<dbReference type="InterPro" id="IPR023393">
    <property type="entry name" value="START-like_dom_sf"/>
</dbReference>
<dbReference type="Proteomes" id="UP001139158">
    <property type="component" value="Unassembled WGS sequence"/>
</dbReference>
<dbReference type="Pfam" id="PF08327">
    <property type="entry name" value="AHSA1"/>
    <property type="match status" value="1"/>
</dbReference>
<organism evidence="3 4">
    <name type="scientific">Arthrobacter caoxuetaonis</name>
    <dbReference type="NCBI Taxonomy" id="2886935"/>
    <lineage>
        <taxon>Bacteria</taxon>
        <taxon>Bacillati</taxon>
        <taxon>Actinomycetota</taxon>
        <taxon>Actinomycetes</taxon>
        <taxon>Micrococcales</taxon>
        <taxon>Micrococcaceae</taxon>
        <taxon>Arthrobacter</taxon>
    </lineage>
</organism>
<name>A0A9X1SDU6_9MICC</name>
<evidence type="ECO:0000259" key="2">
    <source>
        <dbReference type="Pfam" id="PF08327"/>
    </source>
</evidence>